<sequence>MPDTQGQGMISSLGLTVAQLMEKTAEGQHLRDLECPGAQYTGSLILGHVRSGDALLVGLWSFTRG</sequence>
<evidence type="ECO:0000313" key="1">
    <source>
        <dbReference type="EMBL" id="EGV94334.1"/>
    </source>
</evidence>
<dbReference type="EMBL" id="JH001276">
    <property type="protein sequence ID" value="EGV94334.1"/>
    <property type="molecule type" value="Genomic_DNA"/>
</dbReference>
<dbReference type="InParanoid" id="G3I509"/>
<gene>
    <name evidence="1" type="ORF">I79_018550</name>
</gene>
<protein>
    <submittedName>
        <fullName evidence="1">Uncharacterized protein</fullName>
    </submittedName>
</protein>
<organism evidence="1 2">
    <name type="scientific">Cricetulus griseus</name>
    <name type="common">Chinese hamster</name>
    <name type="synonym">Cricetulus barabensis griseus</name>
    <dbReference type="NCBI Taxonomy" id="10029"/>
    <lineage>
        <taxon>Eukaryota</taxon>
        <taxon>Metazoa</taxon>
        <taxon>Chordata</taxon>
        <taxon>Craniata</taxon>
        <taxon>Vertebrata</taxon>
        <taxon>Euteleostomi</taxon>
        <taxon>Mammalia</taxon>
        <taxon>Eutheria</taxon>
        <taxon>Euarchontoglires</taxon>
        <taxon>Glires</taxon>
        <taxon>Rodentia</taxon>
        <taxon>Myomorpha</taxon>
        <taxon>Muroidea</taxon>
        <taxon>Cricetidae</taxon>
        <taxon>Cricetinae</taxon>
        <taxon>Cricetulus</taxon>
    </lineage>
</organism>
<proteinExistence type="predicted"/>
<dbReference type="AlphaFoldDB" id="G3I509"/>
<accession>G3I509</accession>
<evidence type="ECO:0000313" key="2">
    <source>
        <dbReference type="Proteomes" id="UP000001075"/>
    </source>
</evidence>
<reference evidence="2" key="1">
    <citation type="journal article" date="2011" name="Nat. Biotechnol.">
        <title>The genomic sequence of the Chinese hamster ovary (CHO)-K1 cell line.</title>
        <authorList>
            <person name="Xu X."/>
            <person name="Nagarajan H."/>
            <person name="Lewis N.E."/>
            <person name="Pan S."/>
            <person name="Cai Z."/>
            <person name="Liu X."/>
            <person name="Chen W."/>
            <person name="Xie M."/>
            <person name="Wang W."/>
            <person name="Hammond S."/>
            <person name="Andersen M.R."/>
            <person name="Neff N."/>
            <person name="Passarelli B."/>
            <person name="Koh W."/>
            <person name="Fan H.C."/>
            <person name="Wang J."/>
            <person name="Gui Y."/>
            <person name="Lee K.H."/>
            <person name="Betenbaugh M.J."/>
            <person name="Quake S.R."/>
            <person name="Famili I."/>
            <person name="Palsson B.O."/>
            <person name="Wang J."/>
        </authorList>
    </citation>
    <scope>NUCLEOTIDE SEQUENCE [LARGE SCALE GENOMIC DNA]</scope>
    <source>
        <strain evidence="2">CHO K1 cell line</strain>
    </source>
</reference>
<name>G3I509_CRIGR</name>
<dbReference type="Proteomes" id="UP000001075">
    <property type="component" value="Unassembled WGS sequence"/>
</dbReference>